<evidence type="ECO:0000259" key="11">
    <source>
        <dbReference type="PROSITE" id="PS51722"/>
    </source>
</evidence>
<keyword evidence="13" id="KW-1185">Reference proteome</keyword>
<feature type="domain" description="Tr-type G" evidence="11">
    <location>
        <begin position="10"/>
        <end position="208"/>
    </location>
</feature>
<comment type="similarity">
    <text evidence="1 10">Belongs to the TRAFAC class translation factor GTPase superfamily. Classic translation factor GTPase family. EF-Tu/EF-1A subfamily.</text>
</comment>
<organism evidence="12 13">
    <name type="scientific">Ruminococcus albus 8</name>
    <dbReference type="NCBI Taxonomy" id="246199"/>
    <lineage>
        <taxon>Bacteria</taxon>
        <taxon>Bacillati</taxon>
        <taxon>Bacillota</taxon>
        <taxon>Clostridia</taxon>
        <taxon>Eubacteriales</taxon>
        <taxon>Oscillospiraceae</taxon>
        <taxon>Ruminococcus</taxon>
    </lineage>
</organism>
<comment type="caution">
    <text evidence="12">The sequence shown here is derived from an EMBL/GenBank/DDBJ whole genome shotgun (WGS) entry which is preliminary data.</text>
</comment>
<dbReference type="RefSeq" id="WP_002852774.1">
    <property type="nucleotide sequence ID" value="NZ_ADKM02000130.1"/>
</dbReference>
<protein>
    <recommendedName>
        <fullName evidence="9 10">Elongation factor Tu</fullName>
        <shortName evidence="10">EF-Tu</shortName>
        <ecNumber evidence="10">3.6.5.3</ecNumber>
    </recommendedName>
</protein>
<dbReference type="GO" id="GO:0005829">
    <property type="term" value="C:cytosol"/>
    <property type="evidence" value="ECO:0007669"/>
    <property type="project" value="TreeGrafter"/>
</dbReference>
<keyword evidence="6 10" id="KW-0460">Magnesium</keyword>
<dbReference type="PROSITE" id="PS00301">
    <property type="entry name" value="G_TR_1"/>
    <property type="match status" value="1"/>
</dbReference>
<feature type="binding site" evidence="10">
    <location>
        <begin position="19"/>
        <end position="26"/>
    </location>
    <ligand>
        <name>GTP</name>
        <dbReference type="ChEBI" id="CHEBI:37565"/>
    </ligand>
</feature>
<dbReference type="Proteomes" id="UP000004259">
    <property type="component" value="Unassembled WGS sequence"/>
</dbReference>
<evidence type="ECO:0000256" key="4">
    <source>
        <dbReference type="ARBA" id="ARBA00022768"/>
    </source>
</evidence>
<comment type="catalytic activity">
    <reaction evidence="10">
        <text>GTP + H2O = GDP + phosphate + H(+)</text>
        <dbReference type="Rhea" id="RHEA:19669"/>
        <dbReference type="ChEBI" id="CHEBI:15377"/>
        <dbReference type="ChEBI" id="CHEBI:15378"/>
        <dbReference type="ChEBI" id="CHEBI:37565"/>
        <dbReference type="ChEBI" id="CHEBI:43474"/>
        <dbReference type="ChEBI" id="CHEBI:58189"/>
        <dbReference type="EC" id="3.6.5.3"/>
    </reaction>
</comment>
<dbReference type="SUPFAM" id="SSF50465">
    <property type="entry name" value="EF-Tu/eEF-1alpha/eIF2-gamma C-terminal domain"/>
    <property type="match status" value="1"/>
</dbReference>
<dbReference type="STRING" id="246199.CUS_7663"/>
<dbReference type="SUPFAM" id="SSF52540">
    <property type="entry name" value="P-loop containing nucleoside triphosphate hydrolases"/>
    <property type="match status" value="1"/>
</dbReference>
<evidence type="ECO:0000313" key="12">
    <source>
        <dbReference type="EMBL" id="EGC01335.1"/>
    </source>
</evidence>
<dbReference type="PRINTS" id="PR00315">
    <property type="entry name" value="ELONGATNFCT"/>
</dbReference>
<evidence type="ECO:0000256" key="9">
    <source>
        <dbReference type="ARBA" id="ARBA00029554"/>
    </source>
</evidence>
<keyword evidence="5 10" id="KW-0378">Hydrolase</keyword>
<dbReference type="Gene3D" id="3.40.50.300">
    <property type="entry name" value="P-loop containing nucleotide triphosphate hydrolases"/>
    <property type="match status" value="1"/>
</dbReference>
<evidence type="ECO:0000256" key="7">
    <source>
        <dbReference type="ARBA" id="ARBA00022917"/>
    </source>
</evidence>
<dbReference type="NCBIfam" id="TIGR00485">
    <property type="entry name" value="EF-Tu"/>
    <property type="match status" value="1"/>
</dbReference>
<dbReference type="InterPro" id="IPR004161">
    <property type="entry name" value="EFTu-like_2"/>
</dbReference>
<dbReference type="eggNOG" id="COG0050">
    <property type="taxonomic scope" value="Bacteria"/>
</dbReference>
<dbReference type="InterPro" id="IPR009000">
    <property type="entry name" value="Transl_B-barrel_sf"/>
</dbReference>
<dbReference type="SUPFAM" id="SSF50447">
    <property type="entry name" value="Translation proteins"/>
    <property type="match status" value="1"/>
</dbReference>
<dbReference type="InterPro" id="IPR004160">
    <property type="entry name" value="Transl_elong_EFTu/EF1A_C"/>
</dbReference>
<dbReference type="GO" id="GO:0000287">
    <property type="term" value="F:magnesium ion binding"/>
    <property type="evidence" value="ECO:0007669"/>
    <property type="project" value="UniProtKB-UniRule"/>
</dbReference>
<dbReference type="NCBIfam" id="TIGR00231">
    <property type="entry name" value="small_GTP"/>
    <property type="match status" value="1"/>
</dbReference>
<dbReference type="InterPro" id="IPR005225">
    <property type="entry name" value="Small_GTP-bd"/>
</dbReference>
<dbReference type="InterPro" id="IPR041709">
    <property type="entry name" value="EF-Tu_GTP-bd"/>
</dbReference>
<dbReference type="InterPro" id="IPR000795">
    <property type="entry name" value="T_Tr_GTP-bd_dom"/>
</dbReference>
<evidence type="ECO:0000256" key="3">
    <source>
        <dbReference type="ARBA" id="ARBA00022741"/>
    </source>
</evidence>
<dbReference type="Pfam" id="PF03143">
    <property type="entry name" value="GTP_EFTU_D3"/>
    <property type="match status" value="1"/>
</dbReference>
<reference evidence="12 13" key="1">
    <citation type="submission" date="2011-02" db="EMBL/GenBank/DDBJ databases">
        <authorList>
            <person name="Nelson K.E."/>
            <person name="Sutton G."/>
            <person name="Torralba M."/>
            <person name="Durkin S."/>
            <person name="Harkins D."/>
            <person name="Montgomery R."/>
            <person name="Ziemer C."/>
            <person name="Klaassens E."/>
            <person name="Ocuiv P."/>
            <person name="Morrison M."/>
        </authorList>
    </citation>
    <scope>NUCLEOTIDE SEQUENCE [LARGE SCALE GENOMIC DNA]</scope>
    <source>
        <strain evidence="12 13">8</strain>
    </source>
</reference>
<dbReference type="FunFam" id="2.40.30.10:FF:000001">
    <property type="entry name" value="Elongation factor Tu"/>
    <property type="match status" value="1"/>
</dbReference>
<sequence length="399" mass="43612">MAKAHFERTKPHVNIGTIGHVDHGKTTLTAAITKTLAMKGQAKFEAYDMIDKAPEERERGITINTAHVEYETDKRHYAHVDCPGHADYVKNMITGAAQMDGAILVCAASDGPMAQTREHILLARQVGVPAIVVFMNKADQVDDPELLELVEMDIRDLLSSYDFPGDETPIITGSALAALNAPDDLSDPAYKPILDLMDAVDEYIPTPERDDAKPFLMPIEDTMTISGRGTVVTGRVERGVLNTGETVEIVGLSDEKQSTVVTGIEMFRKTLDSAMAGDNIGALLRGITRDQVERGQVLCKPGSIHPHIKFSGQVYVLKKEEGGRHTPFFNNYRPQFYFRTTDVTGTISLPADKEMCMPGDNVTMDVELITPIAIEEGLRFAIREGGRTVGSGVVTAINE</sequence>
<gene>
    <name evidence="10" type="primary">tuf</name>
    <name evidence="12" type="ORF">CUS_7663</name>
</gene>
<comment type="subunit">
    <text evidence="10">Monomer.</text>
</comment>
<dbReference type="EC" id="3.6.5.3" evidence="10"/>
<dbReference type="FunFam" id="3.40.50.300:FF:000003">
    <property type="entry name" value="Elongation factor Tu"/>
    <property type="match status" value="1"/>
</dbReference>
<evidence type="ECO:0000313" key="13">
    <source>
        <dbReference type="Proteomes" id="UP000004259"/>
    </source>
</evidence>
<feature type="binding site" evidence="10">
    <location>
        <begin position="81"/>
        <end position="85"/>
    </location>
    <ligand>
        <name>GTP</name>
        <dbReference type="ChEBI" id="CHEBI:37565"/>
    </ligand>
</feature>
<accession>E9SHD6</accession>
<dbReference type="CDD" id="cd01884">
    <property type="entry name" value="EF_Tu"/>
    <property type="match status" value="1"/>
</dbReference>
<dbReference type="PROSITE" id="PS51722">
    <property type="entry name" value="G_TR_2"/>
    <property type="match status" value="1"/>
</dbReference>
<evidence type="ECO:0000256" key="2">
    <source>
        <dbReference type="ARBA" id="ARBA00022490"/>
    </source>
</evidence>
<dbReference type="InterPro" id="IPR009001">
    <property type="entry name" value="Transl_elong_EF1A/Init_IF2_C"/>
</dbReference>
<keyword evidence="3 10" id="KW-0547">Nucleotide-binding</keyword>
<dbReference type="GO" id="GO:0003924">
    <property type="term" value="F:GTPase activity"/>
    <property type="evidence" value="ECO:0007669"/>
    <property type="project" value="UniProtKB-UniRule"/>
</dbReference>
<comment type="subcellular location">
    <subcellularLocation>
        <location evidence="10">Cytoplasm</location>
    </subcellularLocation>
</comment>
<dbReference type="NCBIfam" id="NF009373">
    <property type="entry name" value="PRK12736.1"/>
    <property type="match status" value="1"/>
</dbReference>
<dbReference type="NCBIfam" id="NF000766">
    <property type="entry name" value="PRK00049.1"/>
    <property type="match status" value="1"/>
</dbReference>
<dbReference type="InterPro" id="IPR033720">
    <property type="entry name" value="EFTU_2"/>
</dbReference>
<dbReference type="InterPro" id="IPR004541">
    <property type="entry name" value="Transl_elong_EFTu/EF1A_bac/org"/>
</dbReference>
<dbReference type="HAMAP" id="MF_00118_B">
    <property type="entry name" value="EF_Tu_B"/>
    <property type="match status" value="1"/>
</dbReference>
<evidence type="ECO:0000256" key="10">
    <source>
        <dbReference type="HAMAP-Rule" id="MF_00118"/>
    </source>
</evidence>
<proteinExistence type="inferred from homology"/>
<keyword evidence="4 10" id="KW-0251">Elongation factor</keyword>
<dbReference type="GO" id="GO:0005525">
    <property type="term" value="F:GTP binding"/>
    <property type="evidence" value="ECO:0007669"/>
    <property type="project" value="UniProtKB-UniRule"/>
</dbReference>
<keyword evidence="7 10" id="KW-0648">Protein biosynthesis</keyword>
<name>E9SHD6_RUMAL</name>
<dbReference type="InterPro" id="IPR031157">
    <property type="entry name" value="G_TR_CS"/>
</dbReference>
<dbReference type="PANTHER" id="PTHR43721:SF22">
    <property type="entry name" value="ELONGATION FACTOR TU, MITOCHONDRIAL"/>
    <property type="match status" value="1"/>
</dbReference>
<dbReference type="Pfam" id="PF03144">
    <property type="entry name" value="GTP_EFTU_D2"/>
    <property type="match status" value="1"/>
</dbReference>
<dbReference type="CDD" id="cd03697">
    <property type="entry name" value="EFTU_II"/>
    <property type="match status" value="1"/>
</dbReference>
<dbReference type="CDD" id="cd03707">
    <property type="entry name" value="EFTU_III"/>
    <property type="match status" value="1"/>
</dbReference>
<dbReference type="Pfam" id="PF00009">
    <property type="entry name" value="GTP_EFTU"/>
    <property type="match status" value="1"/>
</dbReference>
<dbReference type="InterPro" id="IPR050055">
    <property type="entry name" value="EF-Tu_GTPase"/>
</dbReference>
<evidence type="ECO:0000256" key="8">
    <source>
        <dbReference type="ARBA" id="ARBA00023134"/>
    </source>
</evidence>
<evidence type="ECO:0000256" key="1">
    <source>
        <dbReference type="ARBA" id="ARBA00007249"/>
    </source>
</evidence>
<evidence type="ECO:0000256" key="5">
    <source>
        <dbReference type="ARBA" id="ARBA00022801"/>
    </source>
</evidence>
<dbReference type="InterPro" id="IPR027417">
    <property type="entry name" value="P-loop_NTPase"/>
</dbReference>
<dbReference type="PANTHER" id="PTHR43721">
    <property type="entry name" value="ELONGATION FACTOR TU-RELATED"/>
    <property type="match status" value="1"/>
</dbReference>
<comment type="function">
    <text evidence="10">GTP hydrolase that promotes the GTP-dependent binding of aminoacyl-tRNA to the A-site of ribosomes during protein biosynthesis.</text>
</comment>
<keyword evidence="8 10" id="KW-0342">GTP-binding</keyword>
<keyword evidence="10" id="KW-0479">Metal-binding</keyword>
<dbReference type="EMBL" id="ADKM02000130">
    <property type="protein sequence ID" value="EGC01335.1"/>
    <property type="molecule type" value="Genomic_DNA"/>
</dbReference>
<feature type="binding site" evidence="10">
    <location>
        <position position="26"/>
    </location>
    <ligand>
        <name>Mg(2+)</name>
        <dbReference type="ChEBI" id="CHEBI:18420"/>
    </ligand>
</feature>
<dbReference type="NCBIfam" id="NF009372">
    <property type="entry name" value="PRK12735.1"/>
    <property type="match status" value="1"/>
</dbReference>
<dbReference type="Gene3D" id="2.40.30.10">
    <property type="entry name" value="Translation factors"/>
    <property type="match status" value="2"/>
</dbReference>
<dbReference type="OrthoDB" id="9804504at2"/>
<keyword evidence="2 10" id="KW-0963">Cytoplasm</keyword>
<feature type="binding site" evidence="10">
    <location>
        <begin position="136"/>
        <end position="139"/>
    </location>
    <ligand>
        <name>GTP</name>
        <dbReference type="ChEBI" id="CHEBI:37565"/>
    </ligand>
</feature>
<dbReference type="AlphaFoldDB" id="E9SHD6"/>
<evidence type="ECO:0000256" key="6">
    <source>
        <dbReference type="ARBA" id="ARBA00022842"/>
    </source>
</evidence>
<dbReference type="GO" id="GO:0003746">
    <property type="term" value="F:translation elongation factor activity"/>
    <property type="evidence" value="ECO:0007669"/>
    <property type="project" value="UniProtKB-UniRule"/>
</dbReference>